<reference evidence="13" key="1">
    <citation type="submission" date="2025-05" db="UniProtKB">
        <authorList>
            <consortium name="Ensembl"/>
        </authorList>
    </citation>
    <scope>IDENTIFICATION</scope>
</reference>
<dbReference type="Ensembl" id="ENSSSCT00035069570.1">
    <property type="protein sequence ID" value="ENSSSCP00035028186.1"/>
    <property type="gene ID" value="ENSSSCG00035052205.1"/>
</dbReference>
<dbReference type="GO" id="GO:0006228">
    <property type="term" value="P:UTP biosynthetic process"/>
    <property type="evidence" value="ECO:0007669"/>
    <property type="project" value="InterPro"/>
</dbReference>
<keyword evidence="6" id="KW-0418">Kinase</keyword>
<dbReference type="PRINTS" id="PR01243">
    <property type="entry name" value="NUCDPKINASE"/>
</dbReference>
<dbReference type="Proteomes" id="UP000694728">
    <property type="component" value="Unplaced"/>
</dbReference>
<comment type="cofactor">
    <cofactor evidence="1">
        <name>Mg(2+)</name>
        <dbReference type="ChEBI" id="CHEBI:18420"/>
    </cofactor>
</comment>
<dbReference type="SUPFAM" id="SSF54919">
    <property type="entry name" value="Nucleoside diphosphate kinase, NDK"/>
    <property type="match status" value="1"/>
</dbReference>
<feature type="compositionally biased region" description="Low complexity" evidence="10">
    <location>
        <begin position="148"/>
        <end position="160"/>
    </location>
</feature>
<evidence type="ECO:0000256" key="8">
    <source>
        <dbReference type="PROSITE-ProRule" id="PRU00706"/>
    </source>
</evidence>
<dbReference type="AlphaFoldDB" id="A0A8D0R562"/>
<evidence type="ECO:0000256" key="11">
    <source>
        <dbReference type="SAM" id="SignalP"/>
    </source>
</evidence>
<dbReference type="PANTHER" id="PTHR11349">
    <property type="entry name" value="NUCLEOSIDE DIPHOSPHATE KINASE"/>
    <property type="match status" value="1"/>
</dbReference>
<keyword evidence="11" id="KW-0732">Signal</keyword>
<dbReference type="Ensembl" id="ENSSSCT00055061621.1">
    <property type="protein sequence ID" value="ENSSSCP00055049465.1"/>
    <property type="gene ID" value="ENSSSCG00055030875.1"/>
</dbReference>
<dbReference type="GO" id="GO:0004550">
    <property type="term" value="F:nucleoside diphosphate kinase activity"/>
    <property type="evidence" value="ECO:0007669"/>
    <property type="project" value="UniProtKB-EC"/>
</dbReference>
<feature type="region of interest" description="Disordered" evidence="10">
    <location>
        <begin position="146"/>
        <end position="197"/>
    </location>
</feature>
<sequence>MICLVLTIFANLFPAAYTGVHERTFLAVKPDGVQRRLVGEIVRRFERKGFKLVALKLVQASEELLREHYAELRERPFYGRLVKYMGSGPVVAMERDSRQRLGGERPPRDSALVPCGRAPVLGRQRRALAVRVATAPRLDRVVAASAFSGPHPGSSEPPSCSRDHSSPQRDSRAGRCTLPGMAGDRLPAPDEALGPGSSLRPSLWRAWEASGVLLWSLALPSISFYNKLTETCAQVSWAQVHRHTMLRHLLHTEQIRRFKLQGQSLRRIITQPLSPAVPTRLPPVPPWPCENGQGTRHTSQWTVAGR</sequence>
<accession>A0A8D0R562</accession>
<keyword evidence="5" id="KW-0808">Transferase</keyword>
<comment type="caution">
    <text evidence="8">Lacks conserved residue(s) required for the propagation of feature annotation.</text>
</comment>
<feature type="region of interest" description="Disordered" evidence="10">
    <location>
        <begin position="96"/>
        <end position="115"/>
    </location>
</feature>
<evidence type="ECO:0000313" key="13">
    <source>
        <dbReference type="Ensembl" id="ENSSSCP00025010954.1"/>
    </source>
</evidence>
<dbReference type="Proteomes" id="UP000694727">
    <property type="component" value="Unplaced"/>
</dbReference>
<dbReference type="Proteomes" id="UP000694720">
    <property type="component" value="Unplaced"/>
</dbReference>
<dbReference type="Proteomes" id="UP000694724">
    <property type="component" value="Unplaced"/>
</dbReference>
<feature type="compositionally biased region" description="Basic and acidic residues" evidence="10">
    <location>
        <begin position="96"/>
        <end position="108"/>
    </location>
</feature>
<evidence type="ECO:0000256" key="6">
    <source>
        <dbReference type="ARBA" id="ARBA00022777"/>
    </source>
</evidence>
<feature type="region of interest" description="Disordered" evidence="10">
    <location>
        <begin position="280"/>
        <end position="306"/>
    </location>
</feature>
<dbReference type="Pfam" id="PF00334">
    <property type="entry name" value="NDK"/>
    <property type="match status" value="1"/>
</dbReference>
<evidence type="ECO:0000256" key="3">
    <source>
        <dbReference type="ARBA" id="ARBA00011643"/>
    </source>
</evidence>
<dbReference type="GO" id="GO:0006183">
    <property type="term" value="P:GTP biosynthetic process"/>
    <property type="evidence" value="ECO:0007669"/>
    <property type="project" value="InterPro"/>
</dbReference>
<feature type="domain" description="Nucleoside diphosphate kinase-like" evidence="12">
    <location>
        <begin position="21"/>
        <end position="114"/>
    </location>
</feature>
<feature type="chain" id="PRO_5044683884" description="nucleoside-diphosphate kinase" evidence="11">
    <location>
        <begin position="19"/>
        <end position="306"/>
    </location>
</feature>
<dbReference type="InterPro" id="IPR001564">
    <property type="entry name" value="Nucleoside_diP_kinase"/>
</dbReference>
<evidence type="ECO:0000259" key="12">
    <source>
        <dbReference type="SMART" id="SM00562"/>
    </source>
</evidence>
<organism evidence="13 14">
    <name type="scientific">Sus scrofa</name>
    <name type="common">Pig</name>
    <dbReference type="NCBI Taxonomy" id="9823"/>
    <lineage>
        <taxon>Eukaryota</taxon>
        <taxon>Metazoa</taxon>
        <taxon>Chordata</taxon>
        <taxon>Craniata</taxon>
        <taxon>Vertebrata</taxon>
        <taxon>Euteleostomi</taxon>
        <taxon>Mammalia</taxon>
        <taxon>Eutheria</taxon>
        <taxon>Laurasiatheria</taxon>
        <taxon>Artiodactyla</taxon>
        <taxon>Suina</taxon>
        <taxon>Suidae</taxon>
        <taxon>Sus</taxon>
    </lineage>
</organism>
<comment type="subunit">
    <text evidence="3">Homohexamer.</text>
</comment>
<dbReference type="InterPro" id="IPR036850">
    <property type="entry name" value="NDK-like_dom_sf"/>
</dbReference>
<dbReference type="InterPro" id="IPR034907">
    <property type="entry name" value="NDK-like_dom"/>
</dbReference>
<comment type="similarity">
    <text evidence="2 8 9">Belongs to the NDK family.</text>
</comment>
<dbReference type="PROSITE" id="PS51374">
    <property type="entry name" value="NDPK_LIKE"/>
    <property type="match status" value="1"/>
</dbReference>
<evidence type="ECO:0000256" key="4">
    <source>
        <dbReference type="ARBA" id="ARBA00012966"/>
    </source>
</evidence>
<evidence type="ECO:0000256" key="2">
    <source>
        <dbReference type="ARBA" id="ARBA00008142"/>
    </source>
</evidence>
<dbReference type="EC" id="2.7.4.6" evidence="4"/>
<protein>
    <recommendedName>
        <fullName evidence="4">nucleoside-diphosphate kinase</fullName>
        <ecNumber evidence="4">2.7.4.6</ecNumber>
    </recommendedName>
</protein>
<evidence type="ECO:0000256" key="7">
    <source>
        <dbReference type="ARBA" id="ARBA00054858"/>
    </source>
</evidence>
<dbReference type="Ensembl" id="ENSSSCT00045067397.1">
    <property type="protein sequence ID" value="ENSSSCP00045047869.1"/>
    <property type="gene ID" value="ENSSSCG00045038811.1"/>
</dbReference>
<evidence type="ECO:0000256" key="1">
    <source>
        <dbReference type="ARBA" id="ARBA00001946"/>
    </source>
</evidence>
<dbReference type="GO" id="GO:0006241">
    <property type="term" value="P:CTP biosynthetic process"/>
    <property type="evidence" value="ECO:0007669"/>
    <property type="project" value="InterPro"/>
</dbReference>
<feature type="compositionally biased region" description="Polar residues" evidence="10">
    <location>
        <begin position="292"/>
        <end position="306"/>
    </location>
</feature>
<evidence type="ECO:0000256" key="5">
    <source>
        <dbReference type="ARBA" id="ARBA00022679"/>
    </source>
</evidence>
<evidence type="ECO:0000256" key="10">
    <source>
        <dbReference type="SAM" id="MobiDB-lite"/>
    </source>
</evidence>
<dbReference type="Ensembl" id="ENSSSCT00025025923.1">
    <property type="protein sequence ID" value="ENSSSCP00025010954.1"/>
    <property type="gene ID" value="ENSSSCG00025019126.1"/>
</dbReference>
<dbReference type="SMART" id="SM00562">
    <property type="entry name" value="NDK"/>
    <property type="match status" value="1"/>
</dbReference>
<feature type="compositionally biased region" description="Basic and acidic residues" evidence="10">
    <location>
        <begin position="161"/>
        <end position="173"/>
    </location>
</feature>
<evidence type="ECO:0000256" key="9">
    <source>
        <dbReference type="RuleBase" id="RU004011"/>
    </source>
</evidence>
<dbReference type="FunFam" id="3.30.70.141:FF:000039">
    <property type="entry name" value="Nucleoside diphosphate kinase B"/>
    <property type="match status" value="1"/>
</dbReference>
<comment type="function">
    <text evidence="7">Major role in the synthesis of nucleoside triphosphates other than ATP. Possesses nucleoside-diphosphate kinase, serine/threonine-specific protein kinase, geranyl and farnesyl pyrophosphate kinase, histidine protein kinase and 3'-5' exonuclease activities. Involved in cell proliferation, differentiation and development, signal transduction, G protein-coupled receptor endocytosis, and gene expression. Required for neural development including neural patterning and cell fate determination.</text>
</comment>
<feature type="signal peptide" evidence="11">
    <location>
        <begin position="1"/>
        <end position="18"/>
    </location>
</feature>
<proteinExistence type="inferred from homology"/>
<name>A0A8D0R562_PIG</name>
<dbReference type="Gene3D" id="3.30.70.141">
    <property type="entry name" value="Nucleoside diphosphate kinase-like domain"/>
    <property type="match status" value="1"/>
</dbReference>
<evidence type="ECO:0000313" key="14">
    <source>
        <dbReference type="Proteomes" id="UP000694727"/>
    </source>
</evidence>